<comment type="caution">
    <text evidence="2">The sequence shown here is derived from an EMBL/GenBank/DDBJ whole genome shotgun (WGS) entry which is preliminary data.</text>
</comment>
<reference evidence="2" key="1">
    <citation type="submission" date="2022-10" db="EMBL/GenBank/DDBJ databases">
        <title>Tapping the CABI collections for fungal endophytes: first genome assemblies for Collariella, Neodidymelliopsis, Ascochyta clinopodiicola, Didymella pomorum, Didymosphaeria variabile, Neocosmospora piperis and Neocucurbitaria cava.</title>
        <authorList>
            <person name="Hill R."/>
        </authorList>
    </citation>
    <scope>NUCLEOTIDE SEQUENCE</scope>
    <source>
        <strain evidence="2">IMI 356815</strain>
    </source>
</reference>
<organism evidence="2 3">
    <name type="scientific">Didymosphaeria variabile</name>
    <dbReference type="NCBI Taxonomy" id="1932322"/>
    <lineage>
        <taxon>Eukaryota</taxon>
        <taxon>Fungi</taxon>
        <taxon>Dikarya</taxon>
        <taxon>Ascomycota</taxon>
        <taxon>Pezizomycotina</taxon>
        <taxon>Dothideomycetes</taxon>
        <taxon>Pleosporomycetidae</taxon>
        <taxon>Pleosporales</taxon>
        <taxon>Massarineae</taxon>
        <taxon>Didymosphaeriaceae</taxon>
        <taxon>Didymosphaeria</taxon>
    </lineage>
</organism>
<dbReference type="GeneID" id="80909450"/>
<gene>
    <name evidence="2" type="ORF">N0V89_005920</name>
</gene>
<proteinExistence type="predicted"/>
<dbReference type="AlphaFoldDB" id="A0A9W9CBN5"/>
<dbReference type="OrthoDB" id="3794618at2759"/>
<evidence type="ECO:0000256" key="1">
    <source>
        <dbReference type="SAM" id="MobiDB-lite"/>
    </source>
</evidence>
<feature type="compositionally biased region" description="Polar residues" evidence="1">
    <location>
        <begin position="166"/>
        <end position="183"/>
    </location>
</feature>
<protein>
    <submittedName>
        <fullName evidence="2">Uncharacterized protein</fullName>
    </submittedName>
</protein>
<feature type="region of interest" description="Disordered" evidence="1">
    <location>
        <begin position="357"/>
        <end position="380"/>
    </location>
</feature>
<evidence type="ECO:0000313" key="3">
    <source>
        <dbReference type="Proteomes" id="UP001140513"/>
    </source>
</evidence>
<accession>A0A9W9CBN5</accession>
<keyword evidence="3" id="KW-1185">Reference proteome</keyword>
<feature type="region of interest" description="Disordered" evidence="1">
    <location>
        <begin position="1"/>
        <end position="27"/>
    </location>
</feature>
<feature type="region of interest" description="Disordered" evidence="1">
    <location>
        <begin position="220"/>
        <end position="266"/>
    </location>
</feature>
<dbReference type="Proteomes" id="UP001140513">
    <property type="component" value="Unassembled WGS sequence"/>
</dbReference>
<name>A0A9W9CBN5_9PLEO</name>
<feature type="region of interest" description="Disordered" evidence="1">
    <location>
        <begin position="166"/>
        <end position="185"/>
    </location>
</feature>
<feature type="compositionally biased region" description="Polar residues" evidence="1">
    <location>
        <begin position="13"/>
        <end position="27"/>
    </location>
</feature>
<feature type="compositionally biased region" description="Pro residues" evidence="1">
    <location>
        <begin position="1"/>
        <end position="10"/>
    </location>
</feature>
<dbReference type="EMBL" id="JAPEUX010000004">
    <property type="protein sequence ID" value="KAJ4354187.1"/>
    <property type="molecule type" value="Genomic_DNA"/>
</dbReference>
<evidence type="ECO:0000313" key="2">
    <source>
        <dbReference type="EMBL" id="KAJ4354187.1"/>
    </source>
</evidence>
<feature type="compositionally biased region" description="Polar residues" evidence="1">
    <location>
        <begin position="253"/>
        <end position="266"/>
    </location>
</feature>
<dbReference type="RefSeq" id="XP_056071961.1">
    <property type="nucleotide sequence ID" value="XM_056214694.1"/>
</dbReference>
<sequence>MQRQPHPPAHGQPISSAVSITPTTSNPAYIHPTDFDEQLDGIIANPNFLASSEWLNRHGYVSAAQYALEAVAQTVFHEFQGGDDFWGTEEVVETEVGNLYRHREDSAMAEEPVTLQYPSSAASQYDPLLQYDPLVKSSYSFPVSYQNPSLMPWQYNTLLQYNPPTTSHAAPPVSSQNISTSASPYAPRGASSYSGYAPAASPYTSRADSPYAGYAPAATSRAASPYPGYASATSPNTPRAMPPYHGYAPAAASQHSSPDESQTVDPPALQYNTLAALQPAPKANEASFKANSTPTSAVRTQSTIPTDLKNITRGIEKKPTQDLYQAALDIKQQIYDWHAERDLLEDVMLAKKQEHNTRLKNAAKSQSGKESLPCPEERERRKKLMDKIRGFQKKFETVNAELEKRGVVVPV</sequence>